<dbReference type="OrthoDB" id="128286at2759"/>
<reference evidence="2 3" key="1">
    <citation type="journal article" date="2017" name="Genome Biol. Evol.">
        <title>Phytophthora megakarya and P. palmivora, closely related causal agents of cacao black pod rot, underwent increases in genome sizes and gene numbers by different mechanisms.</title>
        <authorList>
            <person name="Ali S.S."/>
            <person name="Shao J."/>
            <person name="Lary D.J."/>
            <person name="Kronmiller B."/>
            <person name="Shen D."/>
            <person name="Strem M.D."/>
            <person name="Amoako-Attah I."/>
            <person name="Akrofi A.Y."/>
            <person name="Begoude B.A."/>
            <person name="Ten Hoopen G.M."/>
            <person name="Coulibaly K."/>
            <person name="Kebe B.I."/>
            <person name="Melnick R.L."/>
            <person name="Guiltinan M.J."/>
            <person name="Tyler B.M."/>
            <person name="Meinhardt L.W."/>
            <person name="Bailey B.A."/>
        </authorList>
    </citation>
    <scope>NUCLEOTIDE SEQUENCE [LARGE SCALE GENOMIC DNA]</scope>
    <source>
        <strain evidence="3">sbr112.9</strain>
    </source>
</reference>
<dbReference type="PANTHER" id="PTHR46599:SF3">
    <property type="entry name" value="PIGGYBAC TRANSPOSABLE ELEMENT-DERIVED PROTEIN 4"/>
    <property type="match status" value="1"/>
</dbReference>
<dbReference type="AlphaFoldDB" id="A0A2P4X543"/>
<gene>
    <name evidence="2" type="ORF">PHPALM_30428</name>
</gene>
<name>A0A2P4X543_9STRA</name>
<evidence type="ECO:0000313" key="2">
    <source>
        <dbReference type="EMBL" id="POM60675.1"/>
    </source>
</evidence>
<protein>
    <recommendedName>
        <fullName evidence="1">PiggyBac transposable element-derived protein domain-containing protein</fullName>
    </recommendedName>
</protein>
<dbReference type="PANTHER" id="PTHR46599">
    <property type="entry name" value="PIGGYBAC TRANSPOSABLE ELEMENT-DERIVED PROTEIN 4"/>
    <property type="match status" value="1"/>
</dbReference>
<accession>A0A2P4X543</accession>
<dbReference type="EMBL" id="NCKW01016839">
    <property type="protein sequence ID" value="POM60675.1"/>
    <property type="molecule type" value="Genomic_DNA"/>
</dbReference>
<dbReference type="Proteomes" id="UP000237271">
    <property type="component" value="Unassembled WGS sequence"/>
</dbReference>
<sequence length="169" mass="19107">MDSTPLHLIATGCSTKMAIVTRKQKMSSSLERVPCPQLIADYHAGMGGVDPHDQLRYQSYSLQQCVAFKKYYQQLFLGFVDMTIVNRFIIHKLVMKKCGYMRRLHLELMSVSAATFEANLNAEDLVLVPLPVGKRRQHSCKVCFATADPNTKTFESSYYRPTCEDQCGG</sequence>
<proteinExistence type="predicted"/>
<feature type="domain" description="PiggyBac transposable element-derived protein" evidence="1">
    <location>
        <begin position="23"/>
        <end position="86"/>
    </location>
</feature>
<evidence type="ECO:0000259" key="1">
    <source>
        <dbReference type="Pfam" id="PF13843"/>
    </source>
</evidence>
<comment type="caution">
    <text evidence="2">The sequence shown here is derived from an EMBL/GenBank/DDBJ whole genome shotgun (WGS) entry which is preliminary data.</text>
</comment>
<dbReference type="Pfam" id="PF13843">
    <property type="entry name" value="DDE_Tnp_1_7"/>
    <property type="match status" value="1"/>
</dbReference>
<keyword evidence="3" id="KW-1185">Reference proteome</keyword>
<dbReference type="InterPro" id="IPR029526">
    <property type="entry name" value="PGBD"/>
</dbReference>
<organism evidence="2 3">
    <name type="scientific">Phytophthora palmivora</name>
    <dbReference type="NCBI Taxonomy" id="4796"/>
    <lineage>
        <taxon>Eukaryota</taxon>
        <taxon>Sar</taxon>
        <taxon>Stramenopiles</taxon>
        <taxon>Oomycota</taxon>
        <taxon>Peronosporomycetes</taxon>
        <taxon>Peronosporales</taxon>
        <taxon>Peronosporaceae</taxon>
        <taxon>Phytophthora</taxon>
    </lineage>
</organism>
<evidence type="ECO:0000313" key="3">
    <source>
        <dbReference type="Proteomes" id="UP000237271"/>
    </source>
</evidence>